<feature type="signal peptide" evidence="1">
    <location>
        <begin position="1"/>
        <end position="21"/>
    </location>
</feature>
<evidence type="ECO:0000313" key="3">
    <source>
        <dbReference type="EMBL" id="KAF8880594.1"/>
    </source>
</evidence>
<dbReference type="EMBL" id="JADNYJ010000244">
    <property type="protein sequence ID" value="KAF8873195.1"/>
    <property type="molecule type" value="Genomic_DNA"/>
</dbReference>
<proteinExistence type="predicted"/>
<dbReference type="Proteomes" id="UP000724874">
    <property type="component" value="Unassembled WGS sequence"/>
</dbReference>
<comment type="caution">
    <text evidence="2">The sequence shown here is derived from an EMBL/GenBank/DDBJ whole genome shotgun (WGS) entry which is preliminary data.</text>
</comment>
<name>A0A9P5NB36_GYMJU</name>
<reference evidence="2" key="1">
    <citation type="submission" date="2020-11" db="EMBL/GenBank/DDBJ databases">
        <authorList>
            <consortium name="DOE Joint Genome Institute"/>
            <person name="Ahrendt S."/>
            <person name="Riley R."/>
            <person name="Andreopoulos W."/>
            <person name="LaButti K."/>
            <person name="Pangilinan J."/>
            <person name="Ruiz-duenas F.J."/>
            <person name="Barrasa J.M."/>
            <person name="Sanchez-Garcia M."/>
            <person name="Camarero S."/>
            <person name="Miyauchi S."/>
            <person name="Serrano A."/>
            <person name="Linde D."/>
            <person name="Babiker R."/>
            <person name="Drula E."/>
            <person name="Ayuso-Fernandez I."/>
            <person name="Pacheco R."/>
            <person name="Padilla G."/>
            <person name="Ferreira P."/>
            <person name="Barriuso J."/>
            <person name="Kellner H."/>
            <person name="Castanera R."/>
            <person name="Alfaro M."/>
            <person name="Ramirez L."/>
            <person name="Pisabarro A.G."/>
            <person name="Kuo A."/>
            <person name="Tritt A."/>
            <person name="Lipzen A."/>
            <person name="He G."/>
            <person name="Yan M."/>
            <person name="Ng V."/>
            <person name="Cullen D."/>
            <person name="Martin F."/>
            <person name="Rosso M.-N."/>
            <person name="Henrissat B."/>
            <person name="Hibbett D."/>
            <person name="Martinez A.T."/>
            <person name="Grigoriev I.V."/>
        </authorList>
    </citation>
    <scope>NUCLEOTIDE SEQUENCE</scope>
    <source>
        <strain evidence="2">AH 44721</strain>
    </source>
</reference>
<accession>A0A9P5NB36</accession>
<feature type="chain" id="PRO_5040653529" evidence="1">
    <location>
        <begin position="22"/>
        <end position="97"/>
    </location>
</feature>
<evidence type="ECO:0000256" key="1">
    <source>
        <dbReference type="SAM" id="SignalP"/>
    </source>
</evidence>
<dbReference type="OrthoDB" id="3009053at2759"/>
<evidence type="ECO:0000313" key="2">
    <source>
        <dbReference type="EMBL" id="KAF8873195.1"/>
    </source>
</evidence>
<keyword evidence="4" id="KW-1185">Reference proteome</keyword>
<protein>
    <submittedName>
        <fullName evidence="2">Uncharacterized protein</fullName>
    </submittedName>
</protein>
<evidence type="ECO:0000313" key="4">
    <source>
        <dbReference type="Proteomes" id="UP000724874"/>
    </source>
</evidence>
<dbReference type="EMBL" id="JADNYJ010000139">
    <property type="protein sequence ID" value="KAF8880594.1"/>
    <property type="molecule type" value="Genomic_DNA"/>
</dbReference>
<keyword evidence="1" id="KW-0732">Signal</keyword>
<dbReference type="AlphaFoldDB" id="A0A9P5NB36"/>
<gene>
    <name evidence="3" type="ORF">CPB84DRAFT_1792456</name>
    <name evidence="2" type="ORF">CPB84DRAFT_1798536</name>
</gene>
<organism evidence="2 4">
    <name type="scientific">Gymnopilus junonius</name>
    <name type="common">Spectacular rustgill mushroom</name>
    <name type="synonym">Gymnopilus spectabilis subsp. junonius</name>
    <dbReference type="NCBI Taxonomy" id="109634"/>
    <lineage>
        <taxon>Eukaryota</taxon>
        <taxon>Fungi</taxon>
        <taxon>Dikarya</taxon>
        <taxon>Basidiomycota</taxon>
        <taxon>Agaricomycotina</taxon>
        <taxon>Agaricomycetes</taxon>
        <taxon>Agaricomycetidae</taxon>
        <taxon>Agaricales</taxon>
        <taxon>Agaricineae</taxon>
        <taxon>Hymenogastraceae</taxon>
        <taxon>Gymnopilus</taxon>
    </lineage>
</organism>
<sequence>MKFSAQFVTLAFVALSSLVTALPTARPDSFTSLEELAARSSLECMYTSTGNGHCDTQGCRDGGGYCRYNAQTKRCHMENMRGKGAPFGCQFCGCKVA</sequence>